<proteinExistence type="predicted"/>
<dbReference type="RefSeq" id="WP_150087746.1">
    <property type="nucleotide sequence ID" value="NZ_VWSF01000004.1"/>
</dbReference>
<sequence>MITIDALMVCLDLSDIDEKLVAFTRSICERLDVRKVYFVHNIKLYELGDDFRELIGEVDLAKEVEDNITDIVAEQFGNTTAYEILVSEEPNTEVLLADLVKRYKIKLTLLGKKMSDKSTGAQGTKLLRILPCSVLVFPETASFNIKKVLVPIDFSAASVHALQLSQNLSGQLGLQLEIMHVYRIPSQFFPLISEEKAVRKAEELVKGKFAELQKRHQEIAHVPYTLVRAANKSIAERIVLHLKKGHQDLLVLGLKGNNPLPSLSLGSVPTEMYNTDINVPLWMVYSETVIKR</sequence>
<comment type="caution">
    <text evidence="2">The sequence shown here is derived from an EMBL/GenBank/DDBJ whole genome shotgun (WGS) entry which is preliminary data.</text>
</comment>
<dbReference type="Pfam" id="PF00582">
    <property type="entry name" value="Usp"/>
    <property type="match status" value="1"/>
</dbReference>
<dbReference type="InterPro" id="IPR006016">
    <property type="entry name" value="UspA"/>
</dbReference>
<evidence type="ECO:0000259" key="1">
    <source>
        <dbReference type="Pfam" id="PF00582"/>
    </source>
</evidence>
<dbReference type="AlphaFoldDB" id="A0A5M6DJV7"/>
<reference evidence="2 3" key="1">
    <citation type="submission" date="2019-09" db="EMBL/GenBank/DDBJ databases">
        <title>Genome sequence and assembly of Adhaeribacter sp.</title>
        <authorList>
            <person name="Chhetri G."/>
        </authorList>
    </citation>
    <scope>NUCLEOTIDE SEQUENCE [LARGE SCALE GENOMIC DNA]</scope>
    <source>
        <strain evidence="2 3">DK36</strain>
    </source>
</reference>
<dbReference type="SUPFAM" id="SSF52402">
    <property type="entry name" value="Adenine nucleotide alpha hydrolases-like"/>
    <property type="match status" value="1"/>
</dbReference>
<organism evidence="2 3">
    <name type="scientific">Adhaeribacter rhizoryzae</name>
    <dbReference type="NCBI Taxonomy" id="2607907"/>
    <lineage>
        <taxon>Bacteria</taxon>
        <taxon>Pseudomonadati</taxon>
        <taxon>Bacteroidota</taxon>
        <taxon>Cytophagia</taxon>
        <taxon>Cytophagales</taxon>
        <taxon>Hymenobacteraceae</taxon>
        <taxon>Adhaeribacter</taxon>
    </lineage>
</organism>
<name>A0A5M6DJV7_9BACT</name>
<dbReference type="CDD" id="cd00293">
    <property type="entry name" value="USP-like"/>
    <property type="match status" value="1"/>
</dbReference>
<accession>A0A5M6DJV7</accession>
<evidence type="ECO:0000313" key="2">
    <source>
        <dbReference type="EMBL" id="KAA5547828.1"/>
    </source>
</evidence>
<gene>
    <name evidence="2" type="ORF">F0145_07765</name>
</gene>
<dbReference type="Gene3D" id="3.40.50.12370">
    <property type="match status" value="1"/>
</dbReference>
<protein>
    <submittedName>
        <fullName evidence="2">Universal stress protein</fullName>
    </submittedName>
</protein>
<dbReference type="EMBL" id="VWSF01000004">
    <property type="protein sequence ID" value="KAA5547828.1"/>
    <property type="molecule type" value="Genomic_DNA"/>
</dbReference>
<feature type="domain" description="UspA" evidence="1">
    <location>
        <begin position="145"/>
        <end position="269"/>
    </location>
</feature>
<keyword evidence="3" id="KW-1185">Reference proteome</keyword>
<evidence type="ECO:0000313" key="3">
    <source>
        <dbReference type="Proteomes" id="UP000323426"/>
    </source>
</evidence>
<dbReference type="Proteomes" id="UP000323426">
    <property type="component" value="Unassembled WGS sequence"/>
</dbReference>